<comment type="caution">
    <text evidence="1">The sequence shown here is derived from an EMBL/GenBank/DDBJ whole genome shotgun (WGS) entry which is preliminary data.</text>
</comment>
<name>A0A397IDA0_9GLOM</name>
<dbReference type="SUPFAM" id="SSF53098">
    <property type="entry name" value="Ribonuclease H-like"/>
    <property type="match status" value="1"/>
</dbReference>
<evidence type="ECO:0000313" key="2">
    <source>
        <dbReference type="Proteomes" id="UP000266861"/>
    </source>
</evidence>
<dbReference type="EMBL" id="PQFF01000211">
    <property type="protein sequence ID" value="RHZ73879.1"/>
    <property type="molecule type" value="Genomic_DNA"/>
</dbReference>
<proteinExistence type="predicted"/>
<sequence>MVIPIHTELFTILTAVYATPKHSSLSIEEIASVQNLTLQLKKVKAHSGIVHNEIANKLAKEGCQEQTCFHDLQSLVSINAICC</sequence>
<reference evidence="1 2" key="1">
    <citation type="submission" date="2018-08" db="EMBL/GenBank/DDBJ databases">
        <title>Genome and evolution of the arbuscular mycorrhizal fungus Diversispora epigaea (formerly Glomus versiforme) and its bacterial endosymbionts.</title>
        <authorList>
            <person name="Sun X."/>
            <person name="Fei Z."/>
            <person name="Harrison M."/>
        </authorList>
    </citation>
    <scope>NUCLEOTIDE SEQUENCE [LARGE SCALE GENOMIC DNA]</scope>
    <source>
        <strain evidence="1 2">IT104</strain>
    </source>
</reference>
<dbReference type="Gene3D" id="3.30.420.10">
    <property type="entry name" value="Ribonuclease H-like superfamily/Ribonuclease H"/>
    <property type="match status" value="1"/>
</dbReference>
<evidence type="ECO:0000313" key="1">
    <source>
        <dbReference type="EMBL" id="RHZ73879.1"/>
    </source>
</evidence>
<dbReference type="Proteomes" id="UP000266861">
    <property type="component" value="Unassembled WGS sequence"/>
</dbReference>
<dbReference type="AlphaFoldDB" id="A0A397IDA0"/>
<accession>A0A397IDA0</accession>
<dbReference type="GO" id="GO:0003676">
    <property type="term" value="F:nucleic acid binding"/>
    <property type="evidence" value="ECO:0007669"/>
    <property type="project" value="InterPro"/>
</dbReference>
<keyword evidence="2" id="KW-1185">Reference proteome</keyword>
<gene>
    <name evidence="1" type="ORF">Glove_228g45</name>
</gene>
<dbReference type="OrthoDB" id="245563at2759"/>
<protein>
    <submittedName>
        <fullName evidence="1">Uncharacterized protein</fullName>
    </submittedName>
</protein>
<dbReference type="InterPro" id="IPR036397">
    <property type="entry name" value="RNaseH_sf"/>
</dbReference>
<organism evidence="1 2">
    <name type="scientific">Diversispora epigaea</name>
    <dbReference type="NCBI Taxonomy" id="1348612"/>
    <lineage>
        <taxon>Eukaryota</taxon>
        <taxon>Fungi</taxon>
        <taxon>Fungi incertae sedis</taxon>
        <taxon>Mucoromycota</taxon>
        <taxon>Glomeromycotina</taxon>
        <taxon>Glomeromycetes</taxon>
        <taxon>Diversisporales</taxon>
        <taxon>Diversisporaceae</taxon>
        <taxon>Diversispora</taxon>
    </lineage>
</organism>
<dbReference type="InterPro" id="IPR012337">
    <property type="entry name" value="RNaseH-like_sf"/>
</dbReference>